<sequence>MKRLVGERTFLKRGPYSIVYPPSFSMHTRNRCLVGISLEAPSSGPGWPLLPRWPIHWLQVDLLLQLYFKRLHGPLPLSVTQLPGLLTWCAPETFMERRVLVGLCTCVGIADTDTSDHYLGGRTKMASSPMLASAMAPAALRTAPAVRNPASWAPHLISDNLVDITPKDWAREACDGQQL</sequence>
<dbReference type="EMBL" id="CAJPEV010001548">
    <property type="protein sequence ID" value="CAG0893239.1"/>
    <property type="molecule type" value="Genomic_DNA"/>
</dbReference>
<protein>
    <submittedName>
        <fullName evidence="1">Uncharacterized protein</fullName>
    </submittedName>
</protein>
<evidence type="ECO:0000313" key="2">
    <source>
        <dbReference type="Proteomes" id="UP000677054"/>
    </source>
</evidence>
<proteinExistence type="predicted"/>
<gene>
    <name evidence="1" type="ORF">DSTB1V02_LOCUS7533</name>
</gene>
<accession>A0A7R8XBX3</accession>
<dbReference type="AlphaFoldDB" id="A0A7R8XBX3"/>
<keyword evidence="2" id="KW-1185">Reference proteome</keyword>
<dbReference type="EMBL" id="LR901065">
    <property type="protein sequence ID" value="CAD7247708.1"/>
    <property type="molecule type" value="Genomic_DNA"/>
</dbReference>
<name>A0A7R8XBX3_9CRUS</name>
<dbReference type="Proteomes" id="UP000677054">
    <property type="component" value="Unassembled WGS sequence"/>
</dbReference>
<organism evidence="1">
    <name type="scientific">Darwinula stevensoni</name>
    <dbReference type="NCBI Taxonomy" id="69355"/>
    <lineage>
        <taxon>Eukaryota</taxon>
        <taxon>Metazoa</taxon>
        <taxon>Ecdysozoa</taxon>
        <taxon>Arthropoda</taxon>
        <taxon>Crustacea</taxon>
        <taxon>Oligostraca</taxon>
        <taxon>Ostracoda</taxon>
        <taxon>Podocopa</taxon>
        <taxon>Podocopida</taxon>
        <taxon>Darwinulocopina</taxon>
        <taxon>Darwinuloidea</taxon>
        <taxon>Darwinulidae</taxon>
        <taxon>Darwinula</taxon>
    </lineage>
</organism>
<reference evidence="1" key="1">
    <citation type="submission" date="2020-11" db="EMBL/GenBank/DDBJ databases">
        <authorList>
            <person name="Tran Van P."/>
        </authorList>
    </citation>
    <scope>NUCLEOTIDE SEQUENCE</scope>
</reference>
<evidence type="ECO:0000313" key="1">
    <source>
        <dbReference type="EMBL" id="CAD7247708.1"/>
    </source>
</evidence>